<dbReference type="SUPFAM" id="SSF111418">
    <property type="entry name" value="Hormone receptor domain"/>
    <property type="match status" value="1"/>
</dbReference>
<evidence type="ECO:0000256" key="4">
    <source>
        <dbReference type="ARBA" id="ARBA00023040"/>
    </source>
</evidence>
<keyword evidence="7" id="KW-0807">Transducer</keyword>
<comment type="subcellular location">
    <subcellularLocation>
        <location evidence="1">Membrane</location>
        <topology evidence="1">Multi-pass membrane protein</topology>
    </subcellularLocation>
</comment>
<dbReference type="PROSITE" id="PS50261">
    <property type="entry name" value="G_PROTEIN_RECEP_F2_4"/>
    <property type="match status" value="1"/>
</dbReference>
<dbReference type="PANTHER" id="PTHR45620">
    <property type="entry name" value="PDF RECEPTOR-LIKE PROTEIN-RELATED"/>
    <property type="match status" value="1"/>
</dbReference>
<evidence type="ECO:0000256" key="7">
    <source>
        <dbReference type="ARBA" id="ARBA00023224"/>
    </source>
</evidence>
<keyword evidence="6" id="KW-0675">Receptor</keyword>
<dbReference type="InterPro" id="IPR036445">
    <property type="entry name" value="GPCR_2_extracell_dom_sf"/>
</dbReference>
<evidence type="ECO:0000313" key="11">
    <source>
        <dbReference type="EMBL" id="GBN66521.1"/>
    </source>
</evidence>
<gene>
    <name evidence="11" type="ORF">AVEN_213029_1</name>
    <name evidence="10" type="ORF">AVEN_256817_1</name>
</gene>
<dbReference type="Pfam" id="PF00002">
    <property type="entry name" value="7tm_2"/>
    <property type="match status" value="1"/>
</dbReference>
<dbReference type="EMBL" id="BGPR01014744">
    <property type="protein sequence ID" value="GBN66521.1"/>
    <property type="molecule type" value="Genomic_DNA"/>
</dbReference>
<keyword evidence="12" id="KW-1185">Reference proteome</keyword>
<dbReference type="Gene3D" id="1.20.1070.10">
    <property type="entry name" value="Rhodopsin 7-helix transmembrane proteins"/>
    <property type="match status" value="1"/>
</dbReference>
<evidence type="ECO:0000256" key="5">
    <source>
        <dbReference type="ARBA" id="ARBA00023136"/>
    </source>
</evidence>
<keyword evidence="2 8" id="KW-0812">Transmembrane</keyword>
<keyword evidence="4" id="KW-0297">G-protein coupled receptor</keyword>
<dbReference type="EMBL" id="BGPR01014164">
    <property type="protein sequence ID" value="GBN64010.1"/>
    <property type="molecule type" value="Genomic_DNA"/>
</dbReference>
<feature type="domain" description="G-protein coupled receptors family 2 profile 2" evidence="9">
    <location>
        <begin position="92"/>
        <end position="190"/>
    </location>
</feature>
<protein>
    <recommendedName>
        <fullName evidence="9">G-protein coupled receptors family 2 profile 2 domain-containing protein</fullName>
    </recommendedName>
</protein>
<name>A0A4Y2QL37_ARAVE</name>
<evidence type="ECO:0000256" key="1">
    <source>
        <dbReference type="ARBA" id="ARBA00004141"/>
    </source>
</evidence>
<sequence length="271" mass="30716">MSCVDGHHDVGTIHFGVEALSVSAQNRYHALRNVLASCSKAKAYRVCNENGVWLWGNWTNYDACVNFTTPVEDRKYLSNRLPYRWIGRSAHRSLQCSRLRVHRNLVVALIVHSLMLVVISLPIVGGPDIPSYRDLSWLCKTVVSIKMYAALSSINWMFVEGMLLHSRITTNIFQKDAPFKLYYIIGWVLEDSTSKQLTSQRVKAELGLFGGGNHHEPWPHNEYNSANFVSSKFCNIPADVRLILNSFKVNQVHTQSRSFLESCLETGIITS</sequence>
<dbReference type="GO" id="GO:0008528">
    <property type="term" value="F:G protein-coupled peptide receptor activity"/>
    <property type="evidence" value="ECO:0007669"/>
    <property type="project" value="TreeGrafter"/>
</dbReference>
<dbReference type="GO" id="GO:0005886">
    <property type="term" value="C:plasma membrane"/>
    <property type="evidence" value="ECO:0007669"/>
    <property type="project" value="TreeGrafter"/>
</dbReference>
<evidence type="ECO:0000256" key="8">
    <source>
        <dbReference type="SAM" id="Phobius"/>
    </source>
</evidence>
<proteinExistence type="predicted"/>
<comment type="caution">
    <text evidence="10">The sequence shown here is derived from an EMBL/GenBank/DDBJ whole genome shotgun (WGS) entry which is preliminary data.</text>
</comment>
<evidence type="ECO:0000313" key="12">
    <source>
        <dbReference type="Proteomes" id="UP000499080"/>
    </source>
</evidence>
<dbReference type="Gene3D" id="4.10.1240.10">
    <property type="entry name" value="GPCR, family 2, extracellular hormone receptor domain"/>
    <property type="match status" value="1"/>
</dbReference>
<dbReference type="GO" id="GO:0017046">
    <property type="term" value="F:peptide hormone binding"/>
    <property type="evidence" value="ECO:0007669"/>
    <property type="project" value="TreeGrafter"/>
</dbReference>
<dbReference type="GO" id="GO:0007188">
    <property type="term" value="P:adenylate cyclase-modulating G protein-coupled receptor signaling pathway"/>
    <property type="evidence" value="ECO:0007669"/>
    <property type="project" value="TreeGrafter"/>
</dbReference>
<keyword evidence="3 8" id="KW-1133">Transmembrane helix</keyword>
<reference evidence="10 12" key="1">
    <citation type="journal article" date="2019" name="Sci. Rep.">
        <title>Orb-weaving spider Araneus ventricosus genome elucidates the spidroin gene catalogue.</title>
        <authorList>
            <person name="Kono N."/>
            <person name="Nakamura H."/>
            <person name="Ohtoshi R."/>
            <person name="Moran D.A.P."/>
            <person name="Shinohara A."/>
            <person name="Yoshida Y."/>
            <person name="Fujiwara M."/>
            <person name="Mori M."/>
            <person name="Tomita M."/>
            <person name="Arakawa K."/>
        </authorList>
    </citation>
    <scope>NUCLEOTIDE SEQUENCE [LARGE SCALE GENOMIC DNA]</scope>
</reference>
<organism evidence="10 12">
    <name type="scientific">Araneus ventricosus</name>
    <name type="common">Orbweaver spider</name>
    <name type="synonym">Epeira ventricosa</name>
    <dbReference type="NCBI Taxonomy" id="182803"/>
    <lineage>
        <taxon>Eukaryota</taxon>
        <taxon>Metazoa</taxon>
        <taxon>Ecdysozoa</taxon>
        <taxon>Arthropoda</taxon>
        <taxon>Chelicerata</taxon>
        <taxon>Arachnida</taxon>
        <taxon>Araneae</taxon>
        <taxon>Araneomorphae</taxon>
        <taxon>Entelegynae</taxon>
        <taxon>Araneoidea</taxon>
        <taxon>Araneidae</taxon>
        <taxon>Araneus</taxon>
    </lineage>
</organism>
<evidence type="ECO:0000256" key="6">
    <source>
        <dbReference type="ARBA" id="ARBA00023170"/>
    </source>
</evidence>
<dbReference type="Proteomes" id="UP000499080">
    <property type="component" value="Unassembled WGS sequence"/>
</dbReference>
<dbReference type="InterPro" id="IPR000832">
    <property type="entry name" value="GPCR_2_secretin-like"/>
</dbReference>
<evidence type="ECO:0000256" key="2">
    <source>
        <dbReference type="ARBA" id="ARBA00022692"/>
    </source>
</evidence>
<evidence type="ECO:0000313" key="10">
    <source>
        <dbReference type="EMBL" id="GBN64010.1"/>
    </source>
</evidence>
<dbReference type="OrthoDB" id="5967113at2759"/>
<dbReference type="InterPro" id="IPR017981">
    <property type="entry name" value="GPCR_2-like_7TM"/>
</dbReference>
<dbReference type="InterPro" id="IPR050332">
    <property type="entry name" value="GPCR_2"/>
</dbReference>
<feature type="transmembrane region" description="Helical" evidence="8">
    <location>
        <begin position="145"/>
        <end position="165"/>
    </location>
</feature>
<keyword evidence="5 8" id="KW-0472">Membrane</keyword>
<accession>A0A4Y2QL37</accession>
<evidence type="ECO:0000259" key="9">
    <source>
        <dbReference type="PROSITE" id="PS50261"/>
    </source>
</evidence>
<dbReference type="PANTHER" id="PTHR45620:SF15">
    <property type="entry name" value="DIURETIC HORMONE 44 RECEPTOR 1-RELATED"/>
    <property type="match status" value="1"/>
</dbReference>
<feature type="transmembrane region" description="Helical" evidence="8">
    <location>
        <begin position="105"/>
        <end position="125"/>
    </location>
</feature>
<dbReference type="GO" id="GO:0007166">
    <property type="term" value="P:cell surface receptor signaling pathway"/>
    <property type="evidence" value="ECO:0007669"/>
    <property type="project" value="InterPro"/>
</dbReference>
<evidence type="ECO:0000256" key="3">
    <source>
        <dbReference type="ARBA" id="ARBA00022989"/>
    </source>
</evidence>
<dbReference type="AlphaFoldDB" id="A0A4Y2QL37"/>